<feature type="region of interest" description="Disordered" evidence="1">
    <location>
        <begin position="18"/>
        <end position="38"/>
    </location>
</feature>
<organism evidence="2 3">
    <name type="scientific">Seminavis robusta</name>
    <dbReference type="NCBI Taxonomy" id="568900"/>
    <lineage>
        <taxon>Eukaryota</taxon>
        <taxon>Sar</taxon>
        <taxon>Stramenopiles</taxon>
        <taxon>Ochrophyta</taxon>
        <taxon>Bacillariophyta</taxon>
        <taxon>Bacillariophyceae</taxon>
        <taxon>Bacillariophycidae</taxon>
        <taxon>Naviculales</taxon>
        <taxon>Naviculaceae</taxon>
        <taxon>Seminavis</taxon>
    </lineage>
</organism>
<comment type="caution">
    <text evidence="2">The sequence shown here is derived from an EMBL/GenBank/DDBJ whole genome shotgun (WGS) entry which is preliminary data.</text>
</comment>
<dbReference type="AlphaFoldDB" id="A0A9N8EAG9"/>
<sequence>MPTVQFDGLDWEIEYSRSERGHSARKERRRRRQEKRKRIAERRAAQAVKRCGVVMEEFKREGIQFAEHLKARGQIGLLHLFQNEPRERRDLARLLGCSSHDDDVDCLVAQFLDTNYCDRTSISQIFGLIQWRDDFEKRQLPVVRAANHFLDRLRQLERANRLATLLDQHTATKHALSFVCRVHSCQTEGIAAYLRDENWGAERLTDGELRCLAAAEVRLKLQGNPLDKLLLLVVDDDDDDDGPESSEDATLERHYCALMAQATHL</sequence>
<evidence type="ECO:0000313" key="3">
    <source>
        <dbReference type="Proteomes" id="UP001153069"/>
    </source>
</evidence>
<evidence type="ECO:0000313" key="2">
    <source>
        <dbReference type="EMBL" id="CAB9517517.1"/>
    </source>
</evidence>
<accession>A0A9N8EAG9</accession>
<feature type="compositionally biased region" description="Basic residues" evidence="1">
    <location>
        <begin position="25"/>
        <end position="38"/>
    </location>
</feature>
<dbReference type="EMBL" id="CAICTM010000861">
    <property type="protein sequence ID" value="CAB9517517.1"/>
    <property type="molecule type" value="Genomic_DNA"/>
</dbReference>
<dbReference type="Proteomes" id="UP001153069">
    <property type="component" value="Unassembled WGS sequence"/>
</dbReference>
<protein>
    <submittedName>
        <fullName evidence="2">Uncharacterized protein</fullName>
    </submittedName>
</protein>
<gene>
    <name evidence="2" type="ORF">SEMRO_862_G212400.1</name>
</gene>
<proteinExistence type="predicted"/>
<keyword evidence="3" id="KW-1185">Reference proteome</keyword>
<name>A0A9N8EAG9_9STRA</name>
<evidence type="ECO:0000256" key="1">
    <source>
        <dbReference type="SAM" id="MobiDB-lite"/>
    </source>
</evidence>
<reference evidence="2" key="1">
    <citation type="submission" date="2020-06" db="EMBL/GenBank/DDBJ databases">
        <authorList>
            <consortium name="Plant Systems Biology data submission"/>
        </authorList>
    </citation>
    <scope>NUCLEOTIDE SEQUENCE</scope>
    <source>
        <strain evidence="2">D6</strain>
    </source>
</reference>